<accession>A0A0U1NHU3</accession>
<name>A0A0U1NHU3_9RHOB</name>
<dbReference type="STRING" id="282199.GCA_001049735_00337"/>
<proteinExistence type="predicted"/>
<sequence length="43" mass="4834">MQTIHQSYRSMRLVLDLNWDRALYLATIAAALWAGSVIGSVLQ</sequence>
<dbReference type="Proteomes" id="UP000048949">
    <property type="component" value="Unassembled WGS sequence"/>
</dbReference>
<dbReference type="EMBL" id="CVQV01000002">
    <property type="protein sequence ID" value="CRK74310.1"/>
    <property type="molecule type" value="Genomic_DNA"/>
</dbReference>
<keyword evidence="1" id="KW-0472">Membrane</keyword>
<protein>
    <submittedName>
        <fullName evidence="2">Uncharacterized protein</fullName>
    </submittedName>
</protein>
<evidence type="ECO:0000313" key="3">
    <source>
        <dbReference type="Proteomes" id="UP000048949"/>
    </source>
</evidence>
<gene>
    <name evidence="2" type="ORF">NIG5292_00337</name>
</gene>
<dbReference type="AlphaFoldDB" id="A0A0U1NHU3"/>
<keyword evidence="3" id="KW-1185">Reference proteome</keyword>
<evidence type="ECO:0000256" key="1">
    <source>
        <dbReference type="SAM" id="Phobius"/>
    </source>
</evidence>
<feature type="transmembrane region" description="Helical" evidence="1">
    <location>
        <begin position="21"/>
        <end position="42"/>
    </location>
</feature>
<organism evidence="2 3">
    <name type="scientific">Nereida ignava</name>
    <dbReference type="NCBI Taxonomy" id="282199"/>
    <lineage>
        <taxon>Bacteria</taxon>
        <taxon>Pseudomonadati</taxon>
        <taxon>Pseudomonadota</taxon>
        <taxon>Alphaproteobacteria</taxon>
        <taxon>Rhodobacterales</taxon>
        <taxon>Roseobacteraceae</taxon>
        <taxon>Nereida</taxon>
    </lineage>
</organism>
<dbReference type="RefSeq" id="WP_267884453.1">
    <property type="nucleotide sequence ID" value="NZ_CAXIAP010000001.1"/>
</dbReference>
<reference evidence="2 3" key="1">
    <citation type="submission" date="2015-04" db="EMBL/GenBank/DDBJ databases">
        <authorList>
            <person name="Syromyatnikov M.Y."/>
            <person name="Popov V.N."/>
        </authorList>
    </citation>
    <scope>NUCLEOTIDE SEQUENCE [LARGE SCALE GENOMIC DNA]</scope>
    <source>
        <strain evidence="2 3">CECT 5292</strain>
    </source>
</reference>
<keyword evidence="1" id="KW-0812">Transmembrane</keyword>
<keyword evidence="1" id="KW-1133">Transmembrane helix</keyword>
<evidence type="ECO:0000313" key="2">
    <source>
        <dbReference type="EMBL" id="CRK74310.1"/>
    </source>
</evidence>